<dbReference type="GO" id="GO:0003676">
    <property type="term" value="F:nucleic acid binding"/>
    <property type="evidence" value="ECO:0007669"/>
    <property type="project" value="InterPro"/>
</dbReference>
<keyword evidence="1" id="KW-0863">Zinc-finger</keyword>
<dbReference type="SUPFAM" id="SSF57756">
    <property type="entry name" value="Retrovirus zinc finger-like domains"/>
    <property type="match status" value="1"/>
</dbReference>
<dbReference type="InterPro" id="IPR036875">
    <property type="entry name" value="Znf_CCHC_sf"/>
</dbReference>
<evidence type="ECO:0000259" key="3">
    <source>
        <dbReference type="PROSITE" id="PS50158"/>
    </source>
</evidence>
<evidence type="ECO:0000256" key="2">
    <source>
        <dbReference type="SAM" id="MobiDB-lite"/>
    </source>
</evidence>
<sequence length="411" mass="46980">PDPRRLPTNTDLTPVHQRRGRRLRGASPEFGLLPAATRATHPRSSEAPAAMATETTLPAHILCHQPRTPPSFHGDVFEDAEDWLEIFERVARYNGWSDNRKLHNVYFALEESARTWFENHEASFTSWEAFCRNFKATFPNADRRERAEAALHSRNQRHNESVRMYYEDMTRLFKRADPNMTEDKKLRHLMRGVKQELFAGLVRSPPSTVAEFLTEAATIEKTLEQRARQYNRDVNTFGPDPISMPPGIDAAFLRELVRSVVREELQAFRTPSETPSFTPLSEVVRNEVRLAAQQHQISEVPRQPDARPTYASVLRQAPGYDVTAATPAVLSSSSPRGDAPPVYQRPRKSEVWRAPDRRPLCYHCGEAGHLYRACPYRRVGLRGFAPDDPCPQNGERPQEIAYHLSSRQNHI</sequence>
<dbReference type="PROSITE" id="PS50158">
    <property type="entry name" value="ZF_CCHC"/>
    <property type="match status" value="1"/>
</dbReference>
<evidence type="ECO:0000313" key="4">
    <source>
        <dbReference type="EMBL" id="JAU00989.1"/>
    </source>
</evidence>
<keyword evidence="1" id="KW-0862">Zinc</keyword>
<feature type="non-terminal residue" evidence="4">
    <location>
        <position position="411"/>
    </location>
</feature>
<name>A0A1E1XNX6_AMBSC</name>
<dbReference type="Pfam" id="PF03732">
    <property type="entry name" value="Retrotrans_gag"/>
    <property type="match status" value="1"/>
</dbReference>
<keyword evidence="1" id="KW-0479">Metal-binding</keyword>
<feature type="region of interest" description="Disordered" evidence="2">
    <location>
        <begin position="1"/>
        <end position="29"/>
    </location>
</feature>
<feature type="region of interest" description="Disordered" evidence="2">
    <location>
        <begin position="327"/>
        <end position="349"/>
    </location>
</feature>
<dbReference type="InterPro" id="IPR001878">
    <property type="entry name" value="Znf_CCHC"/>
</dbReference>
<dbReference type="InterPro" id="IPR005162">
    <property type="entry name" value="Retrotrans_gag_dom"/>
</dbReference>
<dbReference type="EMBL" id="GFAA01002446">
    <property type="protein sequence ID" value="JAU00989.1"/>
    <property type="molecule type" value="mRNA"/>
</dbReference>
<dbReference type="GO" id="GO:0008270">
    <property type="term" value="F:zinc ion binding"/>
    <property type="evidence" value="ECO:0007669"/>
    <property type="project" value="UniProtKB-KW"/>
</dbReference>
<organism evidence="4">
    <name type="scientific">Amblyomma sculptum</name>
    <name type="common">Tick</name>
    <dbReference type="NCBI Taxonomy" id="1581419"/>
    <lineage>
        <taxon>Eukaryota</taxon>
        <taxon>Metazoa</taxon>
        <taxon>Ecdysozoa</taxon>
        <taxon>Arthropoda</taxon>
        <taxon>Chelicerata</taxon>
        <taxon>Arachnida</taxon>
        <taxon>Acari</taxon>
        <taxon>Parasitiformes</taxon>
        <taxon>Ixodida</taxon>
        <taxon>Ixodoidea</taxon>
        <taxon>Ixodidae</taxon>
        <taxon>Amblyomminae</taxon>
        <taxon>Amblyomma</taxon>
    </lineage>
</organism>
<reference evidence="4" key="2">
    <citation type="journal article" date="2017" name="Front. Cell. Infect. Microbiol.">
        <title>Analysis of the Salivary Gland Transcriptome of Unfed and Partially Fed Amblyomma sculptum Ticks and Descriptive Proteome of the Saliva.</title>
        <authorList>
            <person name="Esteves E."/>
            <person name="Maruyama S.R."/>
            <person name="Kawahara R."/>
            <person name="Fujita A."/>
            <person name="Martins L.A."/>
            <person name="Righi A.A."/>
            <person name="Costa F.B."/>
            <person name="Palmisano G."/>
            <person name="Labruna M.B."/>
            <person name="Sa-Nunes A."/>
            <person name="Ribeiro J.M.C."/>
            <person name="Fogaca A.C."/>
        </authorList>
    </citation>
    <scope>NUCLEOTIDE SEQUENCE</scope>
</reference>
<dbReference type="PANTHER" id="PTHR33194:SF4">
    <property type="entry name" value="CCHC-TYPE DOMAIN-CONTAINING PROTEIN"/>
    <property type="match status" value="1"/>
</dbReference>
<dbReference type="AlphaFoldDB" id="A0A1E1XNX6"/>
<feature type="domain" description="CCHC-type" evidence="3">
    <location>
        <begin position="361"/>
        <end position="375"/>
    </location>
</feature>
<protein>
    <submittedName>
        <fullName evidence="4">Putative tick transposon</fullName>
    </submittedName>
</protein>
<proteinExistence type="evidence at transcript level"/>
<evidence type="ECO:0000256" key="1">
    <source>
        <dbReference type="PROSITE-ProRule" id="PRU00047"/>
    </source>
</evidence>
<feature type="non-terminal residue" evidence="4">
    <location>
        <position position="1"/>
    </location>
</feature>
<dbReference type="PANTHER" id="PTHR33194">
    <property type="entry name" value="ZINC KNUCKLE DOMAINCONTAINING PROTEIN"/>
    <property type="match status" value="1"/>
</dbReference>
<reference evidence="4" key="1">
    <citation type="submission" date="2016-09" db="EMBL/GenBank/DDBJ databases">
        <authorList>
            <person name="Capua I."/>
            <person name="De Benedictis P."/>
            <person name="Joannis T."/>
            <person name="Lombin L.H."/>
            <person name="Cattoli G."/>
        </authorList>
    </citation>
    <scope>NUCLEOTIDE SEQUENCE</scope>
</reference>
<accession>A0A1E1XNX6</accession>